<dbReference type="InterPro" id="IPR007267">
    <property type="entry name" value="GtrA_DPMS_TM"/>
</dbReference>
<name>A0A2M8LB64_9BACT</name>
<dbReference type="PANTHER" id="PTHR38459:SF1">
    <property type="entry name" value="PROPHAGE BACTOPRENOL-LINKED GLUCOSE TRANSLOCASE HOMOLOG"/>
    <property type="match status" value="1"/>
</dbReference>
<feature type="transmembrane region" description="Helical" evidence="6">
    <location>
        <begin position="113"/>
        <end position="133"/>
    </location>
</feature>
<comment type="subcellular location">
    <subcellularLocation>
        <location evidence="1">Membrane</location>
        <topology evidence="1">Multi-pass membrane protein</topology>
    </subcellularLocation>
</comment>
<evidence type="ECO:0000313" key="8">
    <source>
        <dbReference type="EMBL" id="PJE73877.1"/>
    </source>
</evidence>
<dbReference type="PANTHER" id="PTHR38459">
    <property type="entry name" value="PROPHAGE BACTOPRENOL-LINKED GLUCOSE TRANSLOCASE HOMOLOG"/>
    <property type="match status" value="1"/>
</dbReference>
<evidence type="ECO:0000259" key="7">
    <source>
        <dbReference type="Pfam" id="PF04138"/>
    </source>
</evidence>
<dbReference type="GO" id="GO:0005886">
    <property type="term" value="C:plasma membrane"/>
    <property type="evidence" value="ECO:0007669"/>
    <property type="project" value="TreeGrafter"/>
</dbReference>
<evidence type="ECO:0000256" key="5">
    <source>
        <dbReference type="ARBA" id="ARBA00023136"/>
    </source>
</evidence>
<comment type="caution">
    <text evidence="8">The sequence shown here is derived from an EMBL/GenBank/DDBJ whole genome shotgun (WGS) entry which is preliminary data.</text>
</comment>
<organism evidence="8 9">
    <name type="scientific">Candidatus Taylorbacteria bacterium CG10_big_fil_rev_8_21_14_0_10_41_48</name>
    <dbReference type="NCBI Taxonomy" id="1975024"/>
    <lineage>
        <taxon>Bacteria</taxon>
        <taxon>Candidatus Tayloriibacteriota</taxon>
    </lineage>
</organism>
<dbReference type="AlphaFoldDB" id="A0A2M8LB64"/>
<evidence type="ECO:0000313" key="9">
    <source>
        <dbReference type="Proteomes" id="UP000228700"/>
    </source>
</evidence>
<protein>
    <recommendedName>
        <fullName evidence="7">GtrA/DPMS transmembrane domain-containing protein</fullName>
    </recommendedName>
</protein>
<keyword evidence="4 6" id="KW-1133">Transmembrane helix</keyword>
<evidence type="ECO:0000256" key="1">
    <source>
        <dbReference type="ARBA" id="ARBA00004141"/>
    </source>
</evidence>
<keyword evidence="3 6" id="KW-0812">Transmembrane</keyword>
<dbReference type="GO" id="GO:0000271">
    <property type="term" value="P:polysaccharide biosynthetic process"/>
    <property type="evidence" value="ECO:0007669"/>
    <property type="project" value="InterPro"/>
</dbReference>
<reference evidence="9" key="1">
    <citation type="submission" date="2017-09" db="EMBL/GenBank/DDBJ databases">
        <title>Depth-based differentiation of microbial function through sediment-hosted aquifers and enrichment of novel symbionts in the deep terrestrial subsurface.</title>
        <authorList>
            <person name="Probst A.J."/>
            <person name="Ladd B."/>
            <person name="Jarett J.K."/>
            <person name="Geller-Mcgrath D.E."/>
            <person name="Sieber C.M.K."/>
            <person name="Emerson J.B."/>
            <person name="Anantharaman K."/>
            <person name="Thomas B.C."/>
            <person name="Malmstrom R."/>
            <person name="Stieglmeier M."/>
            <person name="Klingl A."/>
            <person name="Woyke T."/>
            <person name="Ryan C.M."/>
            <person name="Banfield J.F."/>
        </authorList>
    </citation>
    <scope>NUCLEOTIDE SEQUENCE [LARGE SCALE GENOMIC DNA]</scope>
</reference>
<feature type="transmembrane region" description="Helical" evidence="6">
    <location>
        <begin position="87"/>
        <end position="107"/>
    </location>
</feature>
<dbReference type="Pfam" id="PF04138">
    <property type="entry name" value="GtrA_DPMS_TM"/>
    <property type="match status" value="1"/>
</dbReference>
<feature type="transmembrane region" description="Helical" evidence="6">
    <location>
        <begin position="47"/>
        <end position="67"/>
    </location>
</feature>
<proteinExistence type="inferred from homology"/>
<dbReference type="EMBL" id="PFEQ01000014">
    <property type="protein sequence ID" value="PJE73877.1"/>
    <property type="molecule type" value="Genomic_DNA"/>
</dbReference>
<feature type="domain" description="GtrA/DPMS transmembrane" evidence="7">
    <location>
        <begin position="22"/>
        <end position="138"/>
    </location>
</feature>
<evidence type="ECO:0000256" key="6">
    <source>
        <dbReference type="SAM" id="Phobius"/>
    </source>
</evidence>
<keyword evidence="5 6" id="KW-0472">Membrane</keyword>
<evidence type="ECO:0000256" key="2">
    <source>
        <dbReference type="ARBA" id="ARBA00009399"/>
    </source>
</evidence>
<dbReference type="Proteomes" id="UP000228700">
    <property type="component" value="Unassembled WGS sequence"/>
</dbReference>
<sequence length="142" mass="16563">MNILLFPYRTAINLFQRSLFVRYVFSGGTAAAIDVMLLYVLVAYFDVYYLAAATFAMTMSFIARFLLQKFVTFQDHDHSEEKKQFAYYSALYFASLATTNALLYLFVEKLNFWLIPSQIVSILLIACACYFIYKIFIFIHHS</sequence>
<gene>
    <name evidence="8" type="ORF">COV01_03485</name>
</gene>
<feature type="transmembrane region" description="Helical" evidence="6">
    <location>
        <begin position="20"/>
        <end position="41"/>
    </location>
</feature>
<accession>A0A2M8LB64</accession>
<comment type="similarity">
    <text evidence="2">Belongs to the GtrA family.</text>
</comment>
<evidence type="ECO:0000256" key="4">
    <source>
        <dbReference type="ARBA" id="ARBA00022989"/>
    </source>
</evidence>
<dbReference type="InterPro" id="IPR051401">
    <property type="entry name" value="GtrA_CellWall_Glycosyl"/>
</dbReference>
<evidence type="ECO:0000256" key="3">
    <source>
        <dbReference type="ARBA" id="ARBA00022692"/>
    </source>
</evidence>